<keyword evidence="4" id="KW-0235">DNA replication</keyword>
<dbReference type="GO" id="GO:0005524">
    <property type="term" value="F:ATP binding"/>
    <property type="evidence" value="ECO:0007669"/>
    <property type="project" value="UniProtKB-KW"/>
</dbReference>
<dbReference type="PANTHER" id="PTHR11630:SF47">
    <property type="entry name" value="DNA HELICASE MCM8"/>
    <property type="match status" value="1"/>
</dbReference>
<evidence type="ECO:0000256" key="7">
    <source>
        <dbReference type="ARBA" id="ARBA00022801"/>
    </source>
</evidence>
<evidence type="ECO:0000256" key="4">
    <source>
        <dbReference type="ARBA" id="ARBA00022705"/>
    </source>
</evidence>
<dbReference type="InterPro" id="IPR058767">
    <property type="entry name" value="MCM8_N"/>
</dbReference>
<dbReference type="PRINTS" id="PR01657">
    <property type="entry name" value="MCMFAMILY"/>
</dbReference>
<dbReference type="Gene3D" id="2.20.28.10">
    <property type="match status" value="1"/>
</dbReference>
<reference evidence="19" key="3">
    <citation type="submission" date="2025-08" db="UniProtKB">
        <authorList>
            <consortium name="Ensembl"/>
        </authorList>
    </citation>
    <scope>IDENTIFICATION</scope>
</reference>
<comment type="catalytic activity">
    <reaction evidence="16">
        <text>ATP + H2O = ADP + phosphate + H(+)</text>
        <dbReference type="Rhea" id="RHEA:13065"/>
        <dbReference type="ChEBI" id="CHEBI:15377"/>
        <dbReference type="ChEBI" id="CHEBI:15378"/>
        <dbReference type="ChEBI" id="CHEBI:30616"/>
        <dbReference type="ChEBI" id="CHEBI:43474"/>
        <dbReference type="ChEBI" id="CHEBI:456216"/>
        <dbReference type="EC" id="3.6.4.12"/>
    </reaction>
</comment>
<dbReference type="GO" id="GO:0000724">
    <property type="term" value="P:double-strand break repair via homologous recombination"/>
    <property type="evidence" value="ECO:0000318"/>
    <property type="project" value="GO_Central"/>
</dbReference>
<dbReference type="GO" id="GO:0097362">
    <property type="term" value="C:MCM8-MCM9 complex"/>
    <property type="evidence" value="ECO:0007669"/>
    <property type="project" value="UniProtKB-ARBA"/>
</dbReference>
<comment type="subcellular location">
    <subcellularLocation>
        <location evidence="1">Nucleus</location>
    </subcellularLocation>
</comment>
<dbReference type="Pfam" id="PF00493">
    <property type="entry name" value="MCM"/>
    <property type="match status" value="1"/>
</dbReference>
<reference evidence="19" key="2">
    <citation type="journal article" date="2008" name="Genome Biol.">
        <title>Improved genome assembly and evidence-based global gene model set for the chordate Ciona intestinalis: new insight into intron and operon populations.</title>
        <authorList>
            <person name="Satou Y."/>
            <person name="Mineta K."/>
            <person name="Ogasawara M."/>
            <person name="Sasakura Y."/>
            <person name="Shoguchi E."/>
            <person name="Ueno K."/>
            <person name="Yamada L."/>
            <person name="Matsumoto J."/>
            <person name="Wasserscheid J."/>
            <person name="Dewar K."/>
            <person name="Wiley G.B."/>
            <person name="Macmil S.L."/>
            <person name="Roe B.A."/>
            <person name="Zeller R.W."/>
            <person name="Hastings K.E."/>
            <person name="Lemaire P."/>
            <person name="Lindquist E."/>
            <person name="Endo T."/>
            <person name="Hotta K."/>
            <person name="Inaba K."/>
        </authorList>
    </citation>
    <scope>NUCLEOTIDE SEQUENCE [LARGE SCALE GENOMIC DNA]</scope>
    <source>
        <strain evidence="19">wild type</strain>
    </source>
</reference>
<keyword evidence="6" id="KW-0227">DNA damage</keyword>
<dbReference type="OMA" id="THTVDWQ"/>
<dbReference type="Pfam" id="PF17855">
    <property type="entry name" value="MCM_lid"/>
    <property type="match status" value="1"/>
</dbReference>
<keyword evidence="12" id="KW-0539">Nucleus</keyword>
<reference evidence="20" key="1">
    <citation type="journal article" date="2002" name="Science">
        <title>The draft genome of Ciona intestinalis: insights into chordate and vertebrate origins.</title>
        <authorList>
            <person name="Dehal P."/>
            <person name="Satou Y."/>
            <person name="Campbell R.K."/>
            <person name="Chapman J."/>
            <person name="Degnan B."/>
            <person name="De Tomaso A."/>
            <person name="Davidson B."/>
            <person name="Di Gregorio A."/>
            <person name="Gelpke M."/>
            <person name="Goodstein D.M."/>
            <person name="Harafuji N."/>
            <person name="Hastings K.E."/>
            <person name="Ho I."/>
            <person name="Hotta K."/>
            <person name="Huang W."/>
            <person name="Kawashima T."/>
            <person name="Lemaire P."/>
            <person name="Martinez D."/>
            <person name="Meinertzhagen I.A."/>
            <person name="Necula S."/>
            <person name="Nonaka M."/>
            <person name="Putnam N."/>
            <person name="Rash S."/>
            <person name="Saiga H."/>
            <person name="Satake M."/>
            <person name="Terry A."/>
            <person name="Yamada L."/>
            <person name="Wang H.G."/>
            <person name="Awazu S."/>
            <person name="Azumi K."/>
            <person name="Boore J."/>
            <person name="Branno M."/>
            <person name="Chin-Bow S."/>
            <person name="DeSantis R."/>
            <person name="Doyle S."/>
            <person name="Francino P."/>
            <person name="Keys D.N."/>
            <person name="Haga S."/>
            <person name="Hayashi H."/>
            <person name="Hino K."/>
            <person name="Imai K.S."/>
            <person name="Inaba K."/>
            <person name="Kano S."/>
            <person name="Kobayashi K."/>
            <person name="Kobayashi M."/>
            <person name="Lee B.I."/>
            <person name="Makabe K.W."/>
            <person name="Manohar C."/>
            <person name="Matassi G."/>
            <person name="Medina M."/>
            <person name="Mochizuki Y."/>
            <person name="Mount S."/>
            <person name="Morishita T."/>
            <person name="Miura S."/>
            <person name="Nakayama A."/>
            <person name="Nishizaka S."/>
            <person name="Nomoto H."/>
            <person name="Ohta F."/>
            <person name="Oishi K."/>
            <person name="Rigoutsos I."/>
            <person name="Sano M."/>
            <person name="Sasaki A."/>
            <person name="Sasakura Y."/>
            <person name="Shoguchi E."/>
            <person name="Shin-i T."/>
            <person name="Spagnuolo A."/>
            <person name="Stainier D."/>
            <person name="Suzuki M.M."/>
            <person name="Tassy O."/>
            <person name="Takatori N."/>
            <person name="Tokuoka M."/>
            <person name="Yagi K."/>
            <person name="Yoshizaki F."/>
            <person name="Wada S."/>
            <person name="Zhang C."/>
            <person name="Hyatt P.D."/>
            <person name="Larimer F."/>
            <person name="Detter C."/>
            <person name="Doggett N."/>
            <person name="Glavina T."/>
            <person name="Hawkins T."/>
            <person name="Richardson P."/>
            <person name="Lucas S."/>
            <person name="Kohara Y."/>
            <person name="Levine M."/>
            <person name="Satoh N."/>
            <person name="Rokhsar D.S."/>
        </authorList>
    </citation>
    <scope>NUCLEOTIDE SEQUENCE [LARGE SCALE GENOMIC DNA]</scope>
</reference>
<keyword evidence="10 17" id="KW-0238">DNA-binding</keyword>
<evidence type="ECO:0000256" key="9">
    <source>
        <dbReference type="ARBA" id="ARBA00022840"/>
    </source>
</evidence>
<keyword evidence="11" id="KW-0234">DNA repair</keyword>
<evidence type="ECO:0000256" key="2">
    <source>
        <dbReference type="ARBA" id="ARBA00008010"/>
    </source>
</evidence>
<dbReference type="SUPFAM" id="SSF50249">
    <property type="entry name" value="Nucleic acid-binding proteins"/>
    <property type="match status" value="1"/>
</dbReference>
<dbReference type="FunCoup" id="F6WMK2">
    <property type="interactions" value="7"/>
</dbReference>
<keyword evidence="8" id="KW-0347">Helicase</keyword>
<dbReference type="InterPro" id="IPR018525">
    <property type="entry name" value="MCM_CS"/>
</dbReference>
<dbReference type="InterPro" id="IPR056875">
    <property type="entry name" value="MCM8/REC_WHD"/>
</dbReference>
<feature type="domain" description="MCM C-terminal AAA(+) ATPase" evidence="18">
    <location>
        <begin position="379"/>
        <end position="584"/>
    </location>
</feature>
<evidence type="ECO:0000256" key="1">
    <source>
        <dbReference type="ARBA" id="ARBA00004123"/>
    </source>
</evidence>
<keyword evidence="13" id="KW-0131">Cell cycle</keyword>
<evidence type="ECO:0000256" key="17">
    <source>
        <dbReference type="RuleBase" id="RU004070"/>
    </source>
</evidence>
<name>F6WMK2_CIOIN</name>
<evidence type="ECO:0000256" key="3">
    <source>
        <dbReference type="ARBA" id="ARBA00012551"/>
    </source>
</evidence>
<dbReference type="PANTHER" id="PTHR11630">
    <property type="entry name" value="DNA REPLICATION LICENSING FACTOR MCM FAMILY MEMBER"/>
    <property type="match status" value="1"/>
</dbReference>
<evidence type="ECO:0000256" key="5">
    <source>
        <dbReference type="ARBA" id="ARBA00022741"/>
    </source>
</evidence>
<dbReference type="InterPro" id="IPR033762">
    <property type="entry name" value="MCM_OB"/>
</dbReference>
<reference evidence="19" key="4">
    <citation type="submission" date="2025-09" db="UniProtKB">
        <authorList>
            <consortium name="Ensembl"/>
        </authorList>
    </citation>
    <scope>IDENTIFICATION</scope>
</reference>
<dbReference type="InParanoid" id="F6WMK2"/>
<dbReference type="CDD" id="cd17759">
    <property type="entry name" value="MCM8"/>
    <property type="match status" value="1"/>
</dbReference>
<dbReference type="EC" id="3.6.4.12" evidence="3"/>
<evidence type="ECO:0000313" key="19">
    <source>
        <dbReference type="Ensembl" id="ENSCINP00000010257.3"/>
    </source>
</evidence>
<dbReference type="Gene3D" id="3.40.50.300">
    <property type="entry name" value="P-loop containing nucleotide triphosphate hydrolases"/>
    <property type="match status" value="1"/>
</dbReference>
<dbReference type="Pfam" id="PF26065">
    <property type="entry name" value="MCM8_N"/>
    <property type="match status" value="1"/>
</dbReference>
<dbReference type="SMART" id="SM00350">
    <property type="entry name" value="MCM"/>
    <property type="match status" value="1"/>
</dbReference>
<dbReference type="PROSITE" id="PS50051">
    <property type="entry name" value="MCM_2"/>
    <property type="match status" value="1"/>
</dbReference>
<dbReference type="STRING" id="7719.ENSCINP00000010257"/>
<dbReference type="GO" id="GO:0005634">
    <property type="term" value="C:nucleus"/>
    <property type="evidence" value="ECO:0000318"/>
    <property type="project" value="GO_Central"/>
</dbReference>
<protein>
    <recommendedName>
        <fullName evidence="14">DNA helicase MCM8</fullName>
        <ecNumber evidence="3">3.6.4.12</ecNumber>
    </recommendedName>
    <alternativeName>
        <fullName evidence="15">Minichromosome maintenance 8</fullName>
    </alternativeName>
</protein>
<dbReference type="Pfam" id="PF25051">
    <property type="entry name" value="WHD_MCM8"/>
    <property type="match status" value="1"/>
</dbReference>
<evidence type="ECO:0000256" key="16">
    <source>
        <dbReference type="ARBA" id="ARBA00047995"/>
    </source>
</evidence>
<evidence type="ECO:0000256" key="10">
    <source>
        <dbReference type="ARBA" id="ARBA00023125"/>
    </source>
</evidence>
<dbReference type="HOGENOM" id="CLU_000995_7_2_1"/>
<dbReference type="InterPro" id="IPR012340">
    <property type="entry name" value="NA-bd_OB-fold"/>
</dbReference>
<dbReference type="Pfam" id="PF17207">
    <property type="entry name" value="MCM_OB"/>
    <property type="match status" value="1"/>
</dbReference>
<dbReference type="GeneTree" id="ENSGT01150000286951"/>
<organism evidence="19 20">
    <name type="scientific">Ciona intestinalis</name>
    <name type="common">Transparent sea squirt</name>
    <name type="synonym">Ascidia intestinalis</name>
    <dbReference type="NCBI Taxonomy" id="7719"/>
    <lineage>
        <taxon>Eukaryota</taxon>
        <taxon>Metazoa</taxon>
        <taxon>Chordata</taxon>
        <taxon>Tunicata</taxon>
        <taxon>Ascidiacea</taxon>
        <taxon>Phlebobranchia</taxon>
        <taxon>Cionidae</taxon>
        <taxon>Ciona</taxon>
    </lineage>
</organism>
<dbReference type="InterPro" id="IPR027417">
    <property type="entry name" value="P-loop_NTPase"/>
</dbReference>
<dbReference type="InterPro" id="IPR031327">
    <property type="entry name" value="MCM"/>
</dbReference>
<dbReference type="Ensembl" id="ENSCINT00000010257.3">
    <property type="protein sequence ID" value="ENSCINP00000010257.3"/>
    <property type="gene ID" value="ENSCING00000004980.3"/>
</dbReference>
<keyword evidence="9 17" id="KW-0067">ATP-binding</keyword>
<accession>F6WMK2</accession>
<dbReference type="Proteomes" id="UP000008144">
    <property type="component" value="Chromosome 4"/>
</dbReference>
<dbReference type="GO" id="GO:0016787">
    <property type="term" value="F:hydrolase activity"/>
    <property type="evidence" value="ECO:0007669"/>
    <property type="project" value="UniProtKB-KW"/>
</dbReference>
<sequence length="817" mass="90941">MSNSNKTGPSKSNKKKNNWFKHRNFTNSPVLVSRAQQINVGPEATAGGFCPYKAWNHYFPLDEYSPTSDIVESINVFDKFVKDYFTTHDMNEIATRACIVIDCKNLAAHVSVKTKYPNFVANLRETPERIINCIGLATHQYIIRQYQQLASKEQTRTQMLEALADVPVIRARLYNFEPLTALKHLKAKTFGQFVAIRGTLVKVSHVKPLCTTMAFRCTMCEQLQAILLIDNKYSTPTKCVSSSCRGRSFEPLRSHPLTEITDFQVVKLQESVSEEQRETGRMPRTVEVELSRDLADTASPGDVVTITGVVKVKKSEDGVHFSNKAKNKCMFLLHIEGNHVSNSRGNTLTDCRGNSADELLDFSARDLAGIEEIRKQDDIFSLLVASLCPTIFGQDMVKAGMLLCLFGGNQNSDEDRIPVRGNSHILLVGDPGLGKSQLLQAVSRLVPRGVYICGNASSNSGLTVTLTRDSGTGDTGLEAGALVLADQGVCCIDEFDKMTNQHQALLEAMEQQNISIAKAGIVCSMPARCSIIAAANPVGGHYNKSKTVSENLKMGGALLSRFDLVYILLDTPDEKRDKLLSDHVMAMHTGRKKKESLVKQLAAASSRENISMIAVVLHQAMHDRLSKYARKDDCDPVPYSLLWKYIAYARKTMKQVNLSPEACQVLKEFYLELRKKGYTADSTPITTRQLESLRRLTEARCKVEFREVASAEDAREVVEIMQHCLYETFADETNSLQFERSFHGTGVSKRGKVKKLIALLNREASYKSSNLFSTSDIRALAQKIGIEATFVSEQIEVLNNQGFLIKTGSSMYKLQTM</sequence>
<evidence type="ECO:0000256" key="14">
    <source>
        <dbReference type="ARBA" id="ARBA00041084"/>
    </source>
</evidence>
<dbReference type="CDD" id="cd22247">
    <property type="entry name" value="MCM8_WHD"/>
    <property type="match status" value="1"/>
</dbReference>
<evidence type="ECO:0000259" key="18">
    <source>
        <dbReference type="PROSITE" id="PS50051"/>
    </source>
</evidence>
<evidence type="ECO:0000256" key="13">
    <source>
        <dbReference type="ARBA" id="ARBA00023306"/>
    </source>
</evidence>
<evidence type="ECO:0000256" key="12">
    <source>
        <dbReference type="ARBA" id="ARBA00023242"/>
    </source>
</evidence>
<dbReference type="GO" id="GO:0006260">
    <property type="term" value="P:DNA replication"/>
    <property type="evidence" value="ECO:0007669"/>
    <property type="project" value="InterPro"/>
</dbReference>
<dbReference type="InterPro" id="IPR003593">
    <property type="entry name" value="AAA+_ATPase"/>
</dbReference>
<evidence type="ECO:0000256" key="15">
    <source>
        <dbReference type="ARBA" id="ARBA00042306"/>
    </source>
</evidence>
<dbReference type="GO" id="GO:0042555">
    <property type="term" value="C:MCM complex"/>
    <property type="evidence" value="ECO:0000318"/>
    <property type="project" value="GO_Central"/>
</dbReference>
<dbReference type="SUPFAM" id="SSF52540">
    <property type="entry name" value="P-loop containing nucleoside triphosphate hydrolases"/>
    <property type="match status" value="1"/>
</dbReference>
<dbReference type="FunFam" id="2.20.28.10:FF:000007">
    <property type="entry name" value="DNA helicase MCM8 isoform X1"/>
    <property type="match status" value="1"/>
</dbReference>
<evidence type="ECO:0000313" key="20">
    <source>
        <dbReference type="Proteomes" id="UP000008144"/>
    </source>
</evidence>
<keyword evidence="5 17" id="KW-0547">Nucleotide-binding</keyword>
<dbReference type="PROSITE" id="PS00847">
    <property type="entry name" value="MCM_1"/>
    <property type="match status" value="1"/>
</dbReference>
<proteinExistence type="inferred from homology"/>
<evidence type="ECO:0000256" key="6">
    <source>
        <dbReference type="ARBA" id="ARBA00022763"/>
    </source>
</evidence>
<evidence type="ECO:0000256" key="11">
    <source>
        <dbReference type="ARBA" id="ARBA00023204"/>
    </source>
</evidence>
<evidence type="ECO:0000256" key="8">
    <source>
        <dbReference type="ARBA" id="ARBA00022806"/>
    </source>
</evidence>
<keyword evidence="20" id="KW-1185">Reference proteome</keyword>
<comment type="similarity">
    <text evidence="2 17">Belongs to the MCM family.</text>
</comment>
<dbReference type="GO" id="GO:0003678">
    <property type="term" value="F:DNA helicase activity"/>
    <property type="evidence" value="ECO:0007669"/>
    <property type="project" value="UniProtKB-EC"/>
</dbReference>
<dbReference type="InterPro" id="IPR041562">
    <property type="entry name" value="MCM_lid"/>
</dbReference>
<keyword evidence="7" id="KW-0378">Hydrolase</keyword>
<dbReference type="GO" id="GO:0003697">
    <property type="term" value="F:single-stranded DNA binding"/>
    <property type="evidence" value="ECO:0000318"/>
    <property type="project" value="GO_Central"/>
</dbReference>
<dbReference type="AlphaFoldDB" id="F6WMK2"/>
<dbReference type="EMBL" id="EAAA01001985">
    <property type="status" value="NOT_ANNOTATED_CDS"/>
    <property type="molecule type" value="Genomic_DNA"/>
</dbReference>
<dbReference type="InterPro" id="IPR001208">
    <property type="entry name" value="MCM_dom"/>
</dbReference>
<dbReference type="SMART" id="SM00382">
    <property type="entry name" value="AAA"/>
    <property type="match status" value="1"/>
</dbReference>
<dbReference type="Gene3D" id="2.40.50.140">
    <property type="entry name" value="Nucleic acid-binding proteins"/>
    <property type="match status" value="1"/>
</dbReference>